<feature type="transmembrane region" description="Helical" evidence="1">
    <location>
        <begin position="397"/>
        <end position="414"/>
    </location>
</feature>
<evidence type="ECO:0000259" key="2">
    <source>
        <dbReference type="Pfam" id="PF13231"/>
    </source>
</evidence>
<feature type="transmembrane region" description="Helical" evidence="1">
    <location>
        <begin position="316"/>
        <end position="338"/>
    </location>
</feature>
<reference evidence="3 4" key="1">
    <citation type="submission" date="2009-06" db="EMBL/GenBank/DDBJ databases">
        <title>Complete sequence of Desulfovibrio salexigens DSM 2638.</title>
        <authorList>
            <consortium name="US DOE Joint Genome Institute"/>
            <person name="Lucas S."/>
            <person name="Copeland A."/>
            <person name="Lapidus A."/>
            <person name="Glavina del Rio T."/>
            <person name="Tice H."/>
            <person name="Bruce D."/>
            <person name="Goodwin L."/>
            <person name="Pitluck S."/>
            <person name="Munk A.C."/>
            <person name="Brettin T."/>
            <person name="Detter J.C."/>
            <person name="Han C."/>
            <person name="Tapia R."/>
            <person name="Larimer F."/>
            <person name="Land M."/>
            <person name="Hauser L."/>
            <person name="Kyrpides N."/>
            <person name="Anderson I."/>
            <person name="Wall J.D."/>
            <person name="Arkin A.P."/>
            <person name="Dehal P."/>
            <person name="Chivian D."/>
            <person name="Giles B."/>
            <person name="Hazen T.C."/>
        </authorList>
    </citation>
    <scope>NUCLEOTIDE SEQUENCE [LARGE SCALE GENOMIC DNA]</scope>
    <source>
        <strain evidence="4">ATCC 14822 / DSM 2638 / NCIMB 8403 / VKM B-1763</strain>
    </source>
</reference>
<dbReference type="InterPro" id="IPR038731">
    <property type="entry name" value="RgtA/B/C-like"/>
</dbReference>
<dbReference type="HOGENOM" id="CLU_414896_0_0_7"/>
<evidence type="ECO:0000256" key="1">
    <source>
        <dbReference type="SAM" id="Phobius"/>
    </source>
</evidence>
<name>C6BSX2_MARSD</name>
<dbReference type="RefSeq" id="WP_015851492.1">
    <property type="nucleotide sequence ID" value="NC_012881.1"/>
</dbReference>
<dbReference type="Proteomes" id="UP000002601">
    <property type="component" value="Chromosome"/>
</dbReference>
<keyword evidence="1" id="KW-0812">Transmembrane</keyword>
<dbReference type="OrthoDB" id="9765464at2"/>
<dbReference type="KEGG" id="dsa:Desal_1614"/>
<sequence>MLRDSYRNRFVLGILVLAICAFAGAAFYAFNSSLLKPDNSYLAAHPKARWIKLDLPFRLNARNNGSEMTLFRRKFDLKDRMDIRLHLKAFRGAGIWLDGMPMRKFDGNMQKWREGIALDLPDLAAGKHELKIAVINENAHPALLLWAEYSGSAALNLSTPDGWEASRDDFVWNPAADVAKPGRLQIANGFERSDQALLASLPLMLPLFLLGAGFVWMRESGRGPAFVRSFDFSPAQFRFFLLGLWAVMAFNNFHDLPLKLGMDSVGHFKYIEYVAENYRLPSPLEGWQMFQPPLYYIISAVFYKFLLLIMDVESALYWLRLIPLACGAILIEICYRCAVKAFDKNCSAQIGATLIGGFLPMNFAMGQFWGNEPLAAVFSALTILMCLTILKERDRRNLKDFTLFGFYLGLAILSKATCTLLIPLVLFFVLLPLMAAKSDSSNEKLSCIRGVLLTLITTSVIGGWYYLRNWLSYGKPFVGGWDKIREISWWQDHGYRIWEHFTSFGSAVIKPVYSTVNGIWDGLYSTLWLDANLSGMSKFTSRPQWDDQLMMATALLALVPSIMILAGIGRTFSKPVRSVFNGNMFLAACIVVYFTAEAYLYLNLPIYSTAKASYTLGLLPCYGILAMTGIKPLLDNIYIKSALCGFLTVWGTTIYLTYFV</sequence>
<feature type="transmembrane region" description="Helical" evidence="1">
    <location>
        <begin position="237"/>
        <end position="254"/>
    </location>
</feature>
<gene>
    <name evidence="3" type="ordered locus">Desal_1614</name>
</gene>
<feature type="transmembrane region" description="Helical" evidence="1">
    <location>
        <begin position="448"/>
        <end position="467"/>
    </location>
</feature>
<protein>
    <recommendedName>
        <fullName evidence="2">Glycosyltransferase RgtA/B/C/D-like domain-containing protein</fullName>
    </recommendedName>
</protein>
<feature type="transmembrane region" description="Helical" evidence="1">
    <location>
        <begin position="12"/>
        <end position="30"/>
    </location>
</feature>
<keyword evidence="4" id="KW-1185">Reference proteome</keyword>
<feature type="transmembrane region" description="Helical" evidence="1">
    <location>
        <begin position="580"/>
        <end position="600"/>
    </location>
</feature>
<dbReference type="Gene3D" id="2.60.120.260">
    <property type="entry name" value="Galactose-binding domain-like"/>
    <property type="match status" value="1"/>
</dbReference>
<feature type="transmembrane region" description="Helical" evidence="1">
    <location>
        <begin position="196"/>
        <end position="217"/>
    </location>
</feature>
<evidence type="ECO:0000313" key="4">
    <source>
        <dbReference type="Proteomes" id="UP000002601"/>
    </source>
</evidence>
<organism evidence="3 4">
    <name type="scientific">Maridesulfovibrio salexigens (strain ATCC 14822 / DSM 2638 / NCIMB 8403 / VKM B-1763)</name>
    <name type="common">Desulfovibrio salexigens</name>
    <dbReference type="NCBI Taxonomy" id="526222"/>
    <lineage>
        <taxon>Bacteria</taxon>
        <taxon>Pseudomonadati</taxon>
        <taxon>Thermodesulfobacteriota</taxon>
        <taxon>Desulfovibrionia</taxon>
        <taxon>Desulfovibrionales</taxon>
        <taxon>Desulfovibrionaceae</taxon>
        <taxon>Maridesulfovibrio</taxon>
    </lineage>
</organism>
<feature type="transmembrane region" description="Helical" evidence="1">
    <location>
        <begin position="612"/>
        <end position="630"/>
    </location>
</feature>
<proteinExistence type="predicted"/>
<feature type="transmembrane region" description="Helical" evidence="1">
    <location>
        <begin position="549"/>
        <end position="568"/>
    </location>
</feature>
<dbReference type="eggNOG" id="COG1807">
    <property type="taxonomic scope" value="Bacteria"/>
</dbReference>
<dbReference type="AlphaFoldDB" id="C6BSX2"/>
<feature type="transmembrane region" description="Helical" evidence="1">
    <location>
        <begin position="374"/>
        <end position="390"/>
    </location>
</feature>
<feature type="transmembrane region" description="Helical" evidence="1">
    <location>
        <begin position="637"/>
        <end position="658"/>
    </location>
</feature>
<keyword evidence="1" id="KW-1133">Transmembrane helix</keyword>
<keyword evidence="1" id="KW-0472">Membrane</keyword>
<dbReference type="Pfam" id="PF13231">
    <property type="entry name" value="PMT_2"/>
    <property type="match status" value="1"/>
</dbReference>
<dbReference type="EMBL" id="CP001649">
    <property type="protein sequence ID" value="ACS79676.1"/>
    <property type="molecule type" value="Genomic_DNA"/>
</dbReference>
<evidence type="ECO:0000313" key="3">
    <source>
        <dbReference type="EMBL" id="ACS79676.1"/>
    </source>
</evidence>
<feature type="domain" description="Glycosyltransferase RgtA/B/C/D-like" evidence="2">
    <location>
        <begin position="307"/>
        <end position="461"/>
    </location>
</feature>
<feature type="transmembrane region" description="Helical" evidence="1">
    <location>
        <begin position="293"/>
        <end position="310"/>
    </location>
</feature>
<accession>C6BSX2</accession>